<evidence type="ECO:0000313" key="2">
    <source>
        <dbReference type="Proteomes" id="UP001211006"/>
    </source>
</evidence>
<protein>
    <submittedName>
        <fullName evidence="1">Uncharacterized protein</fullName>
    </submittedName>
</protein>
<comment type="caution">
    <text evidence="1">The sequence shown here is derived from an EMBL/GenBank/DDBJ whole genome shotgun (WGS) entry which is preliminary data.</text>
</comment>
<accession>A0AAW6C8T8</accession>
<sequence>MFVVRDWTRNPSYTMVSNDVKDVRDIVIGITGDETIGDHVLLHLGHMIFGQFLVWGPLVIRCVPDEDAQSLYLKGENDADH</sequence>
<organism evidence="1 2">
    <name type="scientific">Flavonifractor plautii</name>
    <name type="common">Fusobacterium plautii</name>
    <dbReference type="NCBI Taxonomy" id="292800"/>
    <lineage>
        <taxon>Bacteria</taxon>
        <taxon>Bacillati</taxon>
        <taxon>Bacillota</taxon>
        <taxon>Clostridia</taxon>
        <taxon>Eubacteriales</taxon>
        <taxon>Oscillospiraceae</taxon>
        <taxon>Flavonifractor</taxon>
    </lineage>
</organism>
<reference evidence="1" key="1">
    <citation type="submission" date="2023-01" db="EMBL/GenBank/DDBJ databases">
        <title>Human gut microbiome strain richness.</title>
        <authorList>
            <person name="Chen-Liaw A."/>
        </authorList>
    </citation>
    <scope>NUCLEOTIDE SEQUENCE</scope>
    <source>
        <strain evidence="1">2225st1_A6_2225SCRN_200828</strain>
    </source>
</reference>
<proteinExistence type="predicted"/>
<dbReference type="EMBL" id="JAQLWO010000038">
    <property type="protein sequence ID" value="MDB7908615.1"/>
    <property type="molecule type" value="Genomic_DNA"/>
</dbReference>
<gene>
    <name evidence="1" type="ORF">PND83_21765</name>
</gene>
<evidence type="ECO:0000313" key="1">
    <source>
        <dbReference type="EMBL" id="MDB7908615.1"/>
    </source>
</evidence>
<dbReference type="RefSeq" id="WP_130849652.1">
    <property type="nucleotide sequence ID" value="NZ_JAQLWN010000033.1"/>
</dbReference>
<dbReference type="Proteomes" id="UP001211006">
    <property type="component" value="Unassembled WGS sequence"/>
</dbReference>
<name>A0AAW6C8T8_FLAPL</name>
<dbReference type="AlphaFoldDB" id="A0AAW6C8T8"/>